<evidence type="ECO:0000313" key="4">
    <source>
        <dbReference type="EMBL" id="TNJ35621.1"/>
    </source>
</evidence>
<dbReference type="InterPro" id="IPR052158">
    <property type="entry name" value="INH-QAR"/>
</dbReference>
<dbReference type="PROSITE" id="PS01124">
    <property type="entry name" value="HTH_ARAC_FAMILY_2"/>
    <property type="match status" value="1"/>
</dbReference>
<keyword evidence="1" id="KW-0805">Transcription regulation</keyword>
<dbReference type="GO" id="GO:0043565">
    <property type="term" value="F:sequence-specific DNA binding"/>
    <property type="evidence" value="ECO:0007669"/>
    <property type="project" value="InterPro"/>
</dbReference>
<feature type="domain" description="HTH araC/xylS-type" evidence="3">
    <location>
        <begin position="236"/>
        <end position="334"/>
    </location>
</feature>
<evidence type="ECO:0000313" key="5">
    <source>
        <dbReference type="Proteomes" id="UP000305760"/>
    </source>
</evidence>
<evidence type="ECO:0000256" key="1">
    <source>
        <dbReference type="ARBA" id="ARBA00023015"/>
    </source>
</evidence>
<dbReference type="InterPro" id="IPR009057">
    <property type="entry name" value="Homeodomain-like_sf"/>
</dbReference>
<dbReference type="Proteomes" id="UP000305760">
    <property type="component" value="Unassembled WGS sequence"/>
</dbReference>
<name>A0A5C4RY64_9GAMM</name>
<accession>A0A5C4RY64</accession>
<gene>
    <name evidence="4" type="ORF">E1B00_07700</name>
</gene>
<dbReference type="SUPFAM" id="SSF46689">
    <property type="entry name" value="Homeodomain-like"/>
    <property type="match status" value="2"/>
</dbReference>
<dbReference type="CDD" id="cd03138">
    <property type="entry name" value="GATase1_AraC_2"/>
    <property type="match status" value="1"/>
</dbReference>
<dbReference type="Pfam" id="PF01965">
    <property type="entry name" value="DJ-1_PfpI"/>
    <property type="match status" value="1"/>
</dbReference>
<dbReference type="PANTHER" id="PTHR43130:SF3">
    <property type="entry name" value="HTH-TYPE TRANSCRIPTIONAL REGULATOR RV1931C"/>
    <property type="match status" value="1"/>
</dbReference>
<dbReference type="InterPro" id="IPR002818">
    <property type="entry name" value="DJ-1/PfpI"/>
</dbReference>
<dbReference type="Pfam" id="PF12833">
    <property type="entry name" value="HTH_18"/>
    <property type="match status" value="1"/>
</dbReference>
<dbReference type="InterPro" id="IPR029062">
    <property type="entry name" value="Class_I_gatase-like"/>
</dbReference>
<dbReference type="OrthoDB" id="9803764at2"/>
<sequence length="340" mass="37503">MSLTDTHRPEKRFTIGLLAMDGCILSSLTGPMDILRVAQKLAEVRDPATPLRLQTVLVGARGQGSVSGSGGLSVGPVRSPDVALDLLLVPGFMHSSAEDLLERVQGYGPEMELLRAMNLRGVAIAGSCCGTFLLAEAGLLDGREATTSWWLHAAFRKRYPRVKVDIERMVVEDGNVTTTGASTAVMSYVLQLLASKVDPALAQHTGRMMLIDPDRQSQAPYISLALTERPRHSLSEKAEHFLQKELHRELSIGELAEACGTSERSLLRHFRQHYGNSPLGHIQHLRVERAKALLETTLLSFDEIVERCGYSDASSFRKLFKRATSLTPADYRERFRLRAA</sequence>
<protein>
    <submittedName>
        <fullName evidence="4">Helix-turn-helix domain-containing protein</fullName>
    </submittedName>
</protein>
<reference evidence="4 5" key="1">
    <citation type="submission" date="2019-03" db="EMBL/GenBank/DDBJ databases">
        <title>Arenimonas daejeonensis sp. nov., isolated from compost.</title>
        <authorList>
            <person name="Jeon C.O."/>
        </authorList>
    </citation>
    <scope>NUCLEOTIDE SEQUENCE [LARGE SCALE GENOMIC DNA]</scope>
    <source>
        <strain evidence="4 5">R29</strain>
    </source>
</reference>
<keyword evidence="2" id="KW-0804">Transcription</keyword>
<dbReference type="RefSeq" id="WP_139447246.1">
    <property type="nucleotide sequence ID" value="NZ_SMDR01000001.1"/>
</dbReference>
<dbReference type="Gene3D" id="1.10.10.60">
    <property type="entry name" value="Homeodomain-like"/>
    <property type="match status" value="2"/>
</dbReference>
<evidence type="ECO:0000256" key="2">
    <source>
        <dbReference type="ARBA" id="ARBA00023163"/>
    </source>
</evidence>
<dbReference type="SMART" id="SM00342">
    <property type="entry name" value="HTH_ARAC"/>
    <property type="match status" value="1"/>
</dbReference>
<dbReference type="AlphaFoldDB" id="A0A5C4RY64"/>
<dbReference type="InterPro" id="IPR018060">
    <property type="entry name" value="HTH_AraC"/>
</dbReference>
<keyword evidence="5" id="KW-1185">Reference proteome</keyword>
<dbReference type="SUPFAM" id="SSF52317">
    <property type="entry name" value="Class I glutamine amidotransferase-like"/>
    <property type="match status" value="1"/>
</dbReference>
<dbReference type="GO" id="GO:0003700">
    <property type="term" value="F:DNA-binding transcription factor activity"/>
    <property type="evidence" value="ECO:0007669"/>
    <property type="project" value="InterPro"/>
</dbReference>
<dbReference type="PANTHER" id="PTHR43130">
    <property type="entry name" value="ARAC-FAMILY TRANSCRIPTIONAL REGULATOR"/>
    <property type="match status" value="1"/>
</dbReference>
<dbReference type="Gene3D" id="3.40.50.880">
    <property type="match status" value="1"/>
</dbReference>
<dbReference type="EMBL" id="SMDR01000001">
    <property type="protein sequence ID" value="TNJ35621.1"/>
    <property type="molecule type" value="Genomic_DNA"/>
</dbReference>
<proteinExistence type="predicted"/>
<evidence type="ECO:0000259" key="3">
    <source>
        <dbReference type="PROSITE" id="PS01124"/>
    </source>
</evidence>
<organism evidence="4 5">
    <name type="scientific">Arenimonas terrae</name>
    <dbReference type="NCBI Taxonomy" id="2546226"/>
    <lineage>
        <taxon>Bacteria</taxon>
        <taxon>Pseudomonadati</taxon>
        <taxon>Pseudomonadota</taxon>
        <taxon>Gammaproteobacteria</taxon>
        <taxon>Lysobacterales</taxon>
        <taxon>Lysobacteraceae</taxon>
        <taxon>Arenimonas</taxon>
    </lineage>
</organism>
<comment type="caution">
    <text evidence="4">The sequence shown here is derived from an EMBL/GenBank/DDBJ whole genome shotgun (WGS) entry which is preliminary data.</text>
</comment>